<protein>
    <submittedName>
        <fullName evidence="20">Uncharacterized protein</fullName>
    </submittedName>
</protein>
<evidence type="ECO:0000256" key="5">
    <source>
        <dbReference type="ARBA" id="ARBA00022645"/>
    </source>
</evidence>
<evidence type="ECO:0000256" key="15">
    <source>
        <dbReference type="ARBA" id="ARBA00034000"/>
    </source>
</evidence>
<feature type="domain" description="Penicillin-binding protein transpeptidase" evidence="18">
    <location>
        <begin position="331"/>
        <end position="612"/>
    </location>
</feature>
<comment type="subcellular location">
    <subcellularLocation>
        <location evidence="1">Cell membrane</location>
    </subcellularLocation>
</comment>
<keyword evidence="11" id="KW-0573">Peptidoglycan synthesis</keyword>
<keyword evidence="9" id="KW-0378">Hydrolase</keyword>
<evidence type="ECO:0000256" key="6">
    <source>
        <dbReference type="ARBA" id="ARBA00022670"/>
    </source>
</evidence>
<dbReference type="Proteomes" id="UP000178659">
    <property type="component" value="Unassembled WGS sequence"/>
</dbReference>
<keyword evidence="10" id="KW-0133">Cell shape</keyword>
<evidence type="ECO:0000256" key="8">
    <source>
        <dbReference type="ARBA" id="ARBA00022679"/>
    </source>
</evidence>
<dbReference type="Pfam" id="PF00912">
    <property type="entry name" value="Transgly"/>
    <property type="match status" value="1"/>
</dbReference>
<keyword evidence="4" id="KW-1003">Cell membrane</keyword>
<keyword evidence="14" id="KW-0961">Cell wall biogenesis/degradation</keyword>
<dbReference type="GO" id="GO:0008658">
    <property type="term" value="F:penicillin binding"/>
    <property type="evidence" value="ECO:0007669"/>
    <property type="project" value="InterPro"/>
</dbReference>
<organism evidence="20 21">
    <name type="scientific">Candidatus Blackburnbacteria bacterium RIFCSPLOWO2_01_FULL_40_20</name>
    <dbReference type="NCBI Taxonomy" id="1797519"/>
    <lineage>
        <taxon>Bacteria</taxon>
        <taxon>Candidatus Blackburniibacteriota</taxon>
    </lineage>
</organism>
<comment type="catalytic activity">
    <reaction evidence="16">
        <text>[GlcNAc-(1-&gt;4)-Mur2Ac(oyl-L-Ala-gamma-D-Glu-L-Lys-D-Ala-D-Ala)](n)-di-trans,octa-cis-undecaprenyl diphosphate + beta-D-GlcNAc-(1-&gt;4)-Mur2Ac(oyl-L-Ala-gamma-D-Glu-L-Lys-D-Ala-D-Ala)-di-trans,octa-cis-undecaprenyl diphosphate = [GlcNAc-(1-&gt;4)-Mur2Ac(oyl-L-Ala-gamma-D-Glu-L-Lys-D-Ala-D-Ala)](n+1)-di-trans,octa-cis-undecaprenyl diphosphate + di-trans,octa-cis-undecaprenyl diphosphate + H(+)</text>
        <dbReference type="Rhea" id="RHEA:23708"/>
        <dbReference type="Rhea" id="RHEA-COMP:9602"/>
        <dbReference type="Rhea" id="RHEA-COMP:9603"/>
        <dbReference type="ChEBI" id="CHEBI:15378"/>
        <dbReference type="ChEBI" id="CHEBI:58405"/>
        <dbReference type="ChEBI" id="CHEBI:60033"/>
        <dbReference type="ChEBI" id="CHEBI:78435"/>
        <dbReference type="EC" id="2.4.99.28"/>
    </reaction>
</comment>
<proteinExistence type="inferred from homology"/>
<keyword evidence="17" id="KW-0812">Transmembrane</keyword>
<evidence type="ECO:0000256" key="10">
    <source>
        <dbReference type="ARBA" id="ARBA00022960"/>
    </source>
</evidence>
<evidence type="ECO:0000256" key="13">
    <source>
        <dbReference type="ARBA" id="ARBA00023268"/>
    </source>
</evidence>
<dbReference type="Pfam" id="PF00905">
    <property type="entry name" value="Transpeptidase"/>
    <property type="match status" value="1"/>
</dbReference>
<evidence type="ECO:0000256" key="17">
    <source>
        <dbReference type="SAM" id="Phobius"/>
    </source>
</evidence>
<evidence type="ECO:0000256" key="7">
    <source>
        <dbReference type="ARBA" id="ARBA00022676"/>
    </source>
</evidence>
<keyword evidence="13" id="KW-0511">Multifunctional enzyme</keyword>
<dbReference type="InterPro" id="IPR001460">
    <property type="entry name" value="PCN-bd_Tpept"/>
</dbReference>
<evidence type="ECO:0000256" key="12">
    <source>
        <dbReference type="ARBA" id="ARBA00023136"/>
    </source>
</evidence>
<dbReference type="InterPro" id="IPR023346">
    <property type="entry name" value="Lysozyme-like_dom_sf"/>
</dbReference>
<keyword evidence="8" id="KW-0808">Transferase</keyword>
<comment type="catalytic activity">
    <reaction evidence="15">
        <text>Preferential cleavage: (Ac)2-L-Lys-D-Ala-|-D-Ala. Also transpeptidation of peptidyl-alanyl moieties that are N-acyl substituents of D-alanine.</text>
        <dbReference type="EC" id="3.4.16.4"/>
    </reaction>
</comment>
<dbReference type="InterPro" id="IPR050396">
    <property type="entry name" value="Glycosyltr_51/Transpeptidase"/>
</dbReference>
<reference evidence="20 21" key="1">
    <citation type="journal article" date="2016" name="Nat. Commun.">
        <title>Thousands of microbial genomes shed light on interconnected biogeochemical processes in an aquifer system.</title>
        <authorList>
            <person name="Anantharaman K."/>
            <person name="Brown C.T."/>
            <person name="Hug L.A."/>
            <person name="Sharon I."/>
            <person name="Castelle C.J."/>
            <person name="Probst A.J."/>
            <person name="Thomas B.C."/>
            <person name="Singh A."/>
            <person name="Wilkins M.J."/>
            <person name="Karaoz U."/>
            <person name="Brodie E.L."/>
            <person name="Williams K.H."/>
            <person name="Hubbard S.S."/>
            <person name="Banfield J.F."/>
        </authorList>
    </citation>
    <scope>NUCLEOTIDE SEQUENCE [LARGE SCALE GENOMIC DNA]</scope>
</reference>
<evidence type="ECO:0000256" key="9">
    <source>
        <dbReference type="ARBA" id="ARBA00022801"/>
    </source>
</evidence>
<dbReference type="Gene3D" id="1.10.3810.10">
    <property type="entry name" value="Biosynthetic peptidoglycan transglycosylase-like"/>
    <property type="match status" value="1"/>
</dbReference>
<dbReference type="PANTHER" id="PTHR32282">
    <property type="entry name" value="BINDING PROTEIN TRANSPEPTIDASE, PUTATIVE-RELATED"/>
    <property type="match status" value="1"/>
</dbReference>
<evidence type="ECO:0000256" key="1">
    <source>
        <dbReference type="ARBA" id="ARBA00004236"/>
    </source>
</evidence>
<dbReference type="GO" id="GO:0006508">
    <property type="term" value="P:proteolysis"/>
    <property type="evidence" value="ECO:0007669"/>
    <property type="project" value="UniProtKB-KW"/>
</dbReference>
<evidence type="ECO:0000256" key="16">
    <source>
        <dbReference type="ARBA" id="ARBA00049902"/>
    </source>
</evidence>
<dbReference type="GO" id="GO:0008955">
    <property type="term" value="F:peptidoglycan glycosyltransferase activity"/>
    <property type="evidence" value="ECO:0007669"/>
    <property type="project" value="UniProtKB-EC"/>
</dbReference>
<dbReference type="GO" id="GO:0008360">
    <property type="term" value="P:regulation of cell shape"/>
    <property type="evidence" value="ECO:0007669"/>
    <property type="project" value="UniProtKB-KW"/>
</dbReference>
<feature type="domain" description="Glycosyl transferase family 51" evidence="19">
    <location>
        <begin position="69"/>
        <end position="244"/>
    </location>
</feature>
<keyword evidence="12 17" id="KW-0472">Membrane</keyword>
<name>A0A1G1VBA3_9BACT</name>
<dbReference type="GO" id="GO:0009252">
    <property type="term" value="P:peptidoglycan biosynthetic process"/>
    <property type="evidence" value="ECO:0007669"/>
    <property type="project" value="UniProtKB-KW"/>
</dbReference>
<dbReference type="GO" id="GO:0071555">
    <property type="term" value="P:cell wall organization"/>
    <property type="evidence" value="ECO:0007669"/>
    <property type="project" value="UniProtKB-KW"/>
</dbReference>
<dbReference type="GO" id="GO:0030288">
    <property type="term" value="C:outer membrane-bounded periplasmic space"/>
    <property type="evidence" value="ECO:0007669"/>
    <property type="project" value="TreeGrafter"/>
</dbReference>
<keyword evidence="7" id="KW-0328">Glycosyltransferase</keyword>
<evidence type="ECO:0000313" key="21">
    <source>
        <dbReference type="Proteomes" id="UP000178659"/>
    </source>
</evidence>
<evidence type="ECO:0000256" key="14">
    <source>
        <dbReference type="ARBA" id="ARBA00023316"/>
    </source>
</evidence>
<evidence type="ECO:0000256" key="4">
    <source>
        <dbReference type="ARBA" id="ARBA00022475"/>
    </source>
</evidence>
<evidence type="ECO:0000256" key="11">
    <source>
        <dbReference type="ARBA" id="ARBA00022984"/>
    </source>
</evidence>
<dbReference type="InterPro" id="IPR012338">
    <property type="entry name" value="Beta-lactam/transpept-like"/>
</dbReference>
<gene>
    <name evidence="20" type="ORF">A3A77_01025</name>
</gene>
<comment type="caution">
    <text evidence="20">The sequence shown here is derived from an EMBL/GenBank/DDBJ whole genome shotgun (WGS) entry which is preliminary data.</text>
</comment>
<dbReference type="PANTHER" id="PTHR32282:SF11">
    <property type="entry name" value="PENICILLIN-BINDING PROTEIN 1B"/>
    <property type="match status" value="1"/>
</dbReference>
<keyword evidence="5" id="KW-0121">Carboxypeptidase</keyword>
<accession>A0A1G1VBA3</accession>
<evidence type="ECO:0000256" key="3">
    <source>
        <dbReference type="ARBA" id="ARBA00007739"/>
    </source>
</evidence>
<evidence type="ECO:0000259" key="18">
    <source>
        <dbReference type="Pfam" id="PF00905"/>
    </source>
</evidence>
<comment type="similarity">
    <text evidence="2">In the C-terminal section; belongs to the transpeptidase family.</text>
</comment>
<dbReference type="SUPFAM" id="SSF56601">
    <property type="entry name" value="beta-lactamase/transpeptidase-like"/>
    <property type="match status" value="1"/>
</dbReference>
<dbReference type="InterPro" id="IPR036950">
    <property type="entry name" value="PBP_transglycosylase"/>
</dbReference>
<evidence type="ECO:0000259" key="19">
    <source>
        <dbReference type="Pfam" id="PF00912"/>
    </source>
</evidence>
<dbReference type="SUPFAM" id="SSF53955">
    <property type="entry name" value="Lysozyme-like"/>
    <property type="match status" value="1"/>
</dbReference>
<dbReference type="EMBL" id="MHCC01000027">
    <property type="protein sequence ID" value="OGY12537.1"/>
    <property type="molecule type" value="Genomic_DNA"/>
</dbReference>
<keyword evidence="17" id="KW-1133">Transmembrane helix</keyword>
<dbReference type="Gene3D" id="3.40.710.10">
    <property type="entry name" value="DD-peptidase/beta-lactamase superfamily"/>
    <property type="match status" value="1"/>
</dbReference>
<dbReference type="InterPro" id="IPR001264">
    <property type="entry name" value="Glyco_trans_51"/>
</dbReference>
<dbReference type="FunFam" id="1.10.3810.10:FF:000001">
    <property type="entry name" value="Penicillin-binding protein 1A"/>
    <property type="match status" value="1"/>
</dbReference>
<sequence length="777" mass="85714">MSKFTHLKTLPPVKTLWRFAKKKKVSLPFFIFSFSFFVLIYIYWGLPFPTQLTSEARNPVSTQLLDRNGRLIYEIFEEKRRTPINIQELPPYVAQATIAIEDKDFYKHHGLSLTGIGRAFLKTTTQGELQGGSTITQQLVKTTLLSPERTVKRKIRELTLTLIIETLYPKDKILEMYLNNVPYGGTAWGIESAAHTYFGKNAKDLSLPEAAIIAGLPAAPTRFSPLGAHPELALDRQKLVLKRMVEDGYISQEEAERAENKQLSFIKQDNIKAPHFALWVKEQLVEKYGEHQVERGGLRVKTTLDLELQDFAQQTIATEVGKLKKENVGNGAAIITNPKTGEIYAMIGSKDYFAQDEDGKVNIVLSKRQPGSSIKPLNYALALSNGNITPATPLADVPSCFTNPGQPLYCPVNYNHSFNGAVQARFALGNSLNIPAVRVLALNGVSEFVDFARKMGISTFEDPSKYGLSLTLGGGEVKMIDMAKAFGAFANGGLRQEPVSILEVKDWQGSVFEENQIKEGDRVLPMEVSYLISHVLLDNNARSATFGTTSYLIVGNHPEVSVKTGTTQNLRDNWTIGYSPEVVVATWVGNNDNEEMSRIASGVTGAAPIWNKLIKRALDRIEAGELGGTGEQLNKHAHIWPNKPGSVIGTNVCATTGSLPPGGSLNPEDPNQPTDPGCPIRFEFFLQDFPPKTSEPLTRQVSVFKDSQMLSPENAAPEEIEIKDHQVFLDPLGTPVCLDCPTPNWPVTINPANVIQQTTTFVSTPSPTSFQQGKIEE</sequence>
<dbReference type="GO" id="GO:0005886">
    <property type="term" value="C:plasma membrane"/>
    <property type="evidence" value="ECO:0007669"/>
    <property type="project" value="UniProtKB-SubCell"/>
</dbReference>
<dbReference type="AlphaFoldDB" id="A0A1G1VBA3"/>
<comment type="similarity">
    <text evidence="3">In the N-terminal section; belongs to the glycosyltransferase 51 family.</text>
</comment>
<evidence type="ECO:0000256" key="2">
    <source>
        <dbReference type="ARBA" id="ARBA00007090"/>
    </source>
</evidence>
<dbReference type="GO" id="GO:0009002">
    <property type="term" value="F:serine-type D-Ala-D-Ala carboxypeptidase activity"/>
    <property type="evidence" value="ECO:0007669"/>
    <property type="project" value="UniProtKB-EC"/>
</dbReference>
<evidence type="ECO:0000313" key="20">
    <source>
        <dbReference type="EMBL" id="OGY12537.1"/>
    </source>
</evidence>
<keyword evidence="6" id="KW-0645">Protease</keyword>
<feature type="transmembrane region" description="Helical" evidence="17">
    <location>
        <begin position="25"/>
        <end position="44"/>
    </location>
</feature>